<dbReference type="Gene3D" id="3.40.50.720">
    <property type="entry name" value="NAD(P)-binding Rossmann-like Domain"/>
    <property type="match status" value="1"/>
</dbReference>
<gene>
    <name evidence="1" type="ORF">FNL39_103258</name>
</gene>
<comment type="caution">
    <text evidence="1">The sequence shown here is derived from an EMBL/GenBank/DDBJ whole genome shotgun (WGS) entry which is preliminary data.</text>
</comment>
<dbReference type="PANTHER" id="PTHR39757">
    <property type="match status" value="1"/>
</dbReference>
<protein>
    <submittedName>
        <fullName evidence="1">Lycopene beta-cyclase</fullName>
    </submittedName>
</protein>
<proteinExistence type="predicted"/>
<organism evidence="1 2">
    <name type="scientific">Nocardia caishijiensis</name>
    <dbReference type="NCBI Taxonomy" id="184756"/>
    <lineage>
        <taxon>Bacteria</taxon>
        <taxon>Bacillati</taxon>
        <taxon>Actinomycetota</taxon>
        <taxon>Actinomycetes</taxon>
        <taxon>Mycobacteriales</taxon>
        <taxon>Nocardiaceae</taxon>
        <taxon>Nocardia</taxon>
    </lineage>
</organism>
<name>A0ABQ6YNL9_9NOCA</name>
<evidence type="ECO:0000313" key="1">
    <source>
        <dbReference type="EMBL" id="KAF0847360.1"/>
    </source>
</evidence>
<dbReference type="Pfam" id="PF05834">
    <property type="entry name" value="Lycopene_cycl"/>
    <property type="match status" value="1"/>
</dbReference>
<dbReference type="InterPro" id="IPR036188">
    <property type="entry name" value="FAD/NAD-bd_sf"/>
</dbReference>
<evidence type="ECO:0000313" key="2">
    <source>
        <dbReference type="Proteomes" id="UP000798951"/>
    </source>
</evidence>
<reference evidence="1 2" key="1">
    <citation type="submission" date="2019-07" db="EMBL/GenBank/DDBJ databases">
        <title>Genomic Encyclopedia of Type Strains, Phase IV (KMG-IV): sequencing the most valuable type-strain genomes for metagenomic binning, comparative biology and taxonomic classification.</title>
        <authorList>
            <person name="Goeker M."/>
        </authorList>
    </citation>
    <scope>NUCLEOTIDE SEQUENCE [LARGE SCALE GENOMIC DNA]</scope>
    <source>
        <strain evidence="1 2">DSM 44831</strain>
    </source>
</reference>
<keyword evidence="2" id="KW-1185">Reference proteome</keyword>
<dbReference type="Proteomes" id="UP000798951">
    <property type="component" value="Unassembled WGS sequence"/>
</dbReference>
<accession>A0ABQ6YNL9</accession>
<dbReference type="PANTHER" id="PTHR39757:SF5">
    <property type="entry name" value="OS02G0190600 PROTEIN"/>
    <property type="match status" value="1"/>
</dbReference>
<dbReference type="SUPFAM" id="SSF51905">
    <property type="entry name" value="FAD/NAD(P)-binding domain"/>
    <property type="match status" value="1"/>
</dbReference>
<dbReference type="EMBL" id="VMSD01000003">
    <property type="protein sequence ID" value="KAF0847360.1"/>
    <property type="molecule type" value="Genomic_DNA"/>
</dbReference>
<sequence length="355" mass="38117">MRVRAELIICGLGPAGRAAAHRAAGRGMSVVAIDPHPERTWTATYAAWADEVPEWVGDEVFAGDGVEPTVWAVGEHRVRRDYRVFDTARLRQALALTGVTVCADRVTHLDARRGMVRTAGGRTFEGRVIDARGVGRARGRAEQTAYGVTVEADGPCVFMDWRLDNGAGPDEPRSFLYTVPVGPGRMLYEETCLVGRPALTPEVLRTRLEHRLGQRGIAIGGTEPVERVRFPVEGGQPGGGRFGAAGGLIHPATGYSVAASLAAADTVVDGASLWTPRARAVAALRRAGLRALLALPPREVPVFFEAFFALAPARQRSYLSGHDDLTGTLAAMRALFTELPPRVRRTVAISSLGLR</sequence>